<accession>A0A1V4FPF5</accession>
<dbReference type="PROSITE" id="PS51186">
    <property type="entry name" value="GNAT"/>
    <property type="match status" value="1"/>
</dbReference>
<dbReference type="EMBL" id="MWVS01000005">
    <property type="protein sequence ID" value="OPG89387.1"/>
    <property type="molecule type" value="Genomic_DNA"/>
</dbReference>
<dbReference type="InterPro" id="IPR050276">
    <property type="entry name" value="MshD_Acetyltransferase"/>
</dbReference>
<keyword evidence="1" id="KW-0808">Transferase</keyword>
<evidence type="ECO:0000313" key="2">
    <source>
        <dbReference type="Proteomes" id="UP000189795"/>
    </source>
</evidence>
<name>A0A1V4FPF5_LIMRT</name>
<dbReference type="CDD" id="cd04301">
    <property type="entry name" value="NAT_SF"/>
    <property type="match status" value="1"/>
</dbReference>
<dbReference type="SUPFAM" id="SSF55729">
    <property type="entry name" value="Acyl-CoA N-acyltransferases (Nat)"/>
    <property type="match status" value="1"/>
</dbReference>
<organism evidence="1 2">
    <name type="scientific">Limosilactobacillus reuteri</name>
    <name type="common">Lactobacillus reuteri</name>
    <dbReference type="NCBI Taxonomy" id="1598"/>
    <lineage>
        <taxon>Bacteria</taxon>
        <taxon>Bacillati</taxon>
        <taxon>Bacillota</taxon>
        <taxon>Bacilli</taxon>
        <taxon>Lactobacillales</taxon>
        <taxon>Lactobacillaceae</taxon>
        <taxon>Limosilactobacillus</taxon>
    </lineage>
</organism>
<comment type="caution">
    <text evidence="1">The sequence shown here is derived from an EMBL/GenBank/DDBJ whole genome shotgun (WGS) entry which is preliminary data.</text>
</comment>
<dbReference type="Pfam" id="PF00583">
    <property type="entry name" value="Acetyltransf_1"/>
    <property type="match status" value="1"/>
</dbReference>
<evidence type="ECO:0000313" key="1">
    <source>
        <dbReference type="EMBL" id="OPG89387.1"/>
    </source>
</evidence>
<dbReference type="PANTHER" id="PTHR43617">
    <property type="entry name" value="L-AMINO ACID N-ACETYLTRANSFERASE"/>
    <property type="match status" value="1"/>
</dbReference>
<proteinExistence type="predicted"/>
<dbReference type="InterPro" id="IPR000182">
    <property type="entry name" value="GNAT_dom"/>
</dbReference>
<dbReference type="PANTHER" id="PTHR43617:SF20">
    <property type="entry name" value="N-ALPHA-ACETYLTRANSFERASE RIMI"/>
    <property type="match status" value="1"/>
</dbReference>
<reference evidence="1 2" key="1">
    <citation type="submission" date="2017-03" db="EMBL/GenBank/DDBJ databases">
        <title>Antibiotic resistance of probiotic microorganisms.</title>
        <authorList>
            <person name="Sanudo A.I."/>
            <person name="Olivares M."/>
            <person name="Banuelos O."/>
        </authorList>
    </citation>
    <scope>NUCLEOTIDE SEQUENCE [LARGE SCALE GENOMIC DNA]</scope>
    <source>
        <strain evidence="1 2">CECT8605</strain>
    </source>
</reference>
<dbReference type="Gene3D" id="3.40.630.30">
    <property type="match status" value="1"/>
</dbReference>
<dbReference type="GO" id="GO:0016747">
    <property type="term" value="F:acyltransferase activity, transferring groups other than amino-acyl groups"/>
    <property type="evidence" value="ECO:0007669"/>
    <property type="project" value="InterPro"/>
</dbReference>
<dbReference type="AlphaFoldDB" id="A0A1V4FPF5"/>
<sequence length="208" mass="24124">MSYNRNIINQGRIIMAEIYLRRAQLQDLTAIMKIIDDAKELLKKNGSPQWQNGYPDQETFTQDIVMQTNWILINDNKVVATATLQLTPEPTYRNITQGQWQQPDEPYATIHRVAISSNYRGQGLSKLLFSNLLTVGQMQGIKNFRVDTHRSNKAMQHIAENFNFKKRGIIKVNDQNDPERLAYELNLGSHHKLTRINNNFMQPLIDKL</sequence>
<protein>
    <submittedName>
        <fullName evidence="1">GNAT family N-acetyltransferase</fullName>
    </submittedName>
</protein>
<dbReference type="Proteomes" id="UP000189795">
    <property type="component" value="Unassembled WGS sequence"/>
</dbReference>
<gene>
    <name evidence="1" type="ORF">B5D07_00365</name>
</gene>
<dbReference type="InterPro" id="IPR016181">
    <property type="entry name" value="Acyl_CoA_acyltransferase"/>
</dbReference>